<dbReference type="InterPro" id="IPR003675">
    <property type="entry name" value="Rce1/LyrA-like_dom"/>
</dbReference>
<dbReference type="Pfam" id="PF02517">
    <property type="entry name" value="Rce1-like"/>
    <property type="match status" value="1"/>
</dbReference>
<evidence type="ECO:0000313" key="4">
    <source>
        <dbReference type="Proteomes" id="UP000681075"/>
    </source>
</evidence>
<dbReference type="PANTHER" id="PTHR39430:SF1">
    <property type="entry name" value="PROTEASE"/>
    <property type="match status" value="1"/>
</dbReference>
<feature type="transmembrane region" description="Helical" evidence="1">
    <location>
        <begin position="76"/>
        <end position="101"/>
    </location>
</feature>
<dbReference type="PANTHER" id="PTHR39430">
    <property type="entry name" value="MEMBRANE-ASSOCIATED PROTEASE-RELATED"/>
    <property type="match status" value="1"/>
</dbReference>
<feature type="transmembrane region" description="Helical" evidence="1">
    <location>
        <begin position="194"/>
        <end position="212"/>
    </location>
</feature>
<comment type="caution">
    <text evidence="3">The sequence shown here is derived from an EMBL/GenBank/DDBJ whole genome shotgun (WGS) entry which is preliminary data.</text>
</comment>
<feature type="transmembrane region" description="Helical" evidence="1">
    <location>
        <begin position="137"/>
        <end position="156"/>
    </location>
</feature>
<evidence type="ECO:0000256" key="1">
    <source>
        <dbReference type="SAM" id="Phobius"/>
    </source>
</evidence>
<evidence type="ECO:0000259" key="2">
    <source>
        <dbReference type="Pfam" id="PF02517"/>
    </source>
</evidence>
<dbReference type="GO" id="GO:0080120">
    <property type="term" value="P:CAAX-box protein maturation"/>
    <property type="evidence" value="ECO:0007669"/>
    <property type="project" value="UniProtKB-ARBA"/>
</dbReference>
<dbReference type="EMBL" id="BOPV01000001">
    <property type="protein sequence ID" value="GIL38342.1"/>
    <property type="molecule type" value="Genomic_DNA"/>
</dbReference>
<dbReference type="AlphaFoldDB" id="A0A8S8X8M4"/>
<sequence length="276" mass="29318">MALALVGLSRAPSQKLLHFPSRWMRGEESPDDLLGALLFLAASALAAWFMVKFLAPRDDIKPAPLAKRLREGAIGFALGAGQLSFDVLMMALFGVYTVVAVHGLQPLFLGFIVMTGVALVEEGAIRAVMLPRIERLLGPWWALFLTSALFGAAHLGNPNASAMAAVAIGLEAGAALGGLYLLTRRLWAPVAMHLAWNWMCGPVLGVPVSGTAPPSLLQPRIEGPDWLTGGGFGVEASVIELFAGTLMATVILWLLYKQRQSAISRPAHSMSVTPAS</sequence>
<keyword evidence="4" id="KW-1185">Reference proteome</keyword>
<proteinExistence type="predicted"/>
<organism evidence="3 4">
    <name type="scientific">Roseiterribacter gracilis</name>
    <dbReference type="NCBI Taxonomy" id="2812848"/>
    <lineage>
        <taxon>Bacteria</taxon>
        <taxon>Pseudomonadati</taxon>
        <taxon>Pseudomonadota</taxon>
        <taxon>Alphaproteobacteria</taxon>
        <taxon>Rhodospirillales</taxon>
        <taxon>Roseiterribacteraceae</taxon>
        <taxon>Roseiterribacter</taxon>
    </lineage>
</organism>
<feature type="transmembrane region" description="Helical" evidence="1">
    <location>
        <begin position="232"/>
        <end position="256"/>
    </location>
</feature>
<keyword evidence="1" id="KW-0472">Membrane</keyword>
<feature type="transmembrane region" description="Helical" evidence="1">
    <location>
        <begin position="162"/>
        <end position="182"/>
    </location>
</feature>
<protein>
    <recommendedName>
        <fullName evidence="2">CAAX prenyl protease 2/Lysostaphin resistance protein A-like domain-containing protein</fullName>
    </recommendedName>
</protein>
<feature type="domain" description="CAAX prenyl protease 2/Lysostaphin resistance protein A-like" evidence="2">
    <location>
        <begin position="105"/>
        <end position="199"/>
    </location>
</feature>
<evidence type="ECO:0000313" key="3">
    <source>
        <dbReference type="EMBL" id="GIL38342.1"/>
    </source>
</evidence>
<feature type="transmembrane region" description="Helical" evidence="1">
    <location>
        <begin position="107"/>
        <end position="125"/>
    </location>
</feature>
<keyword evidence="1" id="KW-0812">Transmembrane</keyword>
<name>A0A8S8X8M4_9PROT</name>
<keyword evidence="1" id="KW-1133">Transmembrane helix</keyword>
<feature type="transmembrane region" description="Helical" evidence="1">
    <location>
        <begin position="37"/>
        <end position="55"/>
    </location>
</feature>
<gene>
    <name evidence="3" type="ORF">TMPK1_05790</name>
</gene>
<dbReference type="Proteomes" id="UP000681075">
    <property type="component" value="Unassembled WGS sequence"/>
</dbReference>
<dbReference type="GO" id="GO:0004175">
    <property type="term" value="F:endopeptidase activity"/>
    <property type="evidence" value="ECO:0007669"/>
    <property type="project" value="UniProtKB-ARBA"/>
</dbReference>
<reference evidence="3" key="1">
    <citation type="submission" date="2021-02" db="EMBL/GenBank/DDBJ databases">
        <title>Genome sequence of Rhodospirillales sp. strain TMPK1 isolated from soil.</title>
        <authorList>
            <person name="Nakai R."/>
            <person name="Kusada H."/>
            <person name="Tamaki H."/>
        </authorList>
    </citation>
    <scope>NUCLEOTIDE SEQUENCE</scope>
    <source>
        <strain evidence="3">TMPK1</strain>
    </source>
</reference>
<accession>A0A8S8X8M4</accession>